<dbReference type="InterPro" id="IPR017740">
    <property type="entry name" value="TssA-like"/>
</dbReference>
<organism evidence="2 3">
    <name type="scientific">Janthinobacterium lividum</name>
    <dbReference type="NCBI Taxonomy" id="29581"/>
    <lineage>
        <taxon>Bacteria</taxon>
        <taxon>Pseudomonadati</taxon>
        <taxon>Pseudomonadota</taxon>
        <taxon>Betaproteobacteria</taxon>
        <taxon>Burkholderiales</taxon>
        <taxon>Oxalobacteraceae</taxon>
        <taxon>Janthinobacterium</taxon>
    </lineage>
</organism>
<feature type="domain" description="ImpA N-terminal" evidence="1">
    <location>
        <begin position="9"/>
        <end position="131"/>
    </location>
</feature>
<name>A0A5C4NP97_9BURK</name>
<comment type="caution">
    <text evidence="2">The sequence shown here is derived from an EMBL/GenBank/DDBJ whole genome shotgun (WGS) entry which is preliminary data.</text>
</comment>
<dbReference type="EMBL" id="VDGE01000006">
    <property type="protein sequence ID" value="TNC75745.1"/>
    <property type="molecule type" value="Genomic_DNA"/>
</dbReference>
<dbReference type="NCBIfam" id="TIGR03363">
    <property type="entry name" value="VI_chp_8"/>
    <property type="match status" value="1"/>
</dbReference>
<evidence type="ECO:0000259" key="1">
    <source>
        <dbReference type="Pfam" id="PF06812"/>
    </source>
</evidence>
<proteinExistence type="predicted"/>
<dbReference type="PANTHER" id="PTHR37951">
    <property type="entry name" value="CYTOPLASMIC PROTEIN-RELATED"/>
    <property type="match status" value="1"/>
</dbReference>
<sequence>MISADQLLLPISAEQPCGVDLSFSTDFDAIGQARKFDDPTLDQGEWVTDLKEADWAFVLQRCAVLLGGKSKDLRLAAWLAEASARQDHLRGLGEGYRLLAGLLRQYWDLGLYPQPDGDDHEQRIGNLSWILARTPSLVRAMALTDKQSGGWSTIDFETARKRAASNQDGVNGTRLVDMEAARRGTSAQFRAAFAADAQFCLDALAELEQAADSRLGKDSPGFSMAREALQTMQLALPAAAAASPAASVAAAPVPAGSQAAVAAVPALPPAAPGELHSRAQALAQLRQVAQYFRQTEPHSPVSYFADKAANAGEQNLHEWLRGVVKDGASLAHIEELLGIAPGSGH</sequence>
<dbReference type="Proteomes" id="UP000305681">
    <property type="component" value="Unassembled WGS sequence"/>
</dbReference>
<evidence type="ECO:0000313" key="3">
    <source>
        <dbReference type="Proteomes" id="UP000305681"/>
    </source>
</evidence>
<accession>A0A5C4NP97</accession>
<evidence type="ECO:0000313" key="2">
    <source>
        <dbReference type="EMBL" id="TNC75745.1"/>
    </source>
</evidence>
<dbReference type="RefSeq" id="WP_139091260.1">
    <property type="nucleotide sequence ID" value="NZ_VDGE01000006.1"/>
</dbReference>
<dbReference type="PANTHER" id="PTHR37951:SF1">
    <property type="entry name" value="TYPE VI SECRETION SYSTEM COMPONENT TSSA1"/>
    <property type="match status" value="1"/>
</dbReference>
<reference evidence="2 3" key="1">
    <citation type="submission" date="2019-06" db="EMBL/GenBank/DDBJ databases">
        <title>Genome sequence of Janthinobacterium lividum UCD_MED1.</title>
        <authorList>
            <person name="De Leon M.E."/>
            <person name="Jospin G."/>
        </authorList>
    </citation>
    <scope>NUCLEOTIDE SEQUENCE [LARGE SCALE GENOMIC DNA]</scope>
    <source>
        <strain evidence="2 3">UCD_MED1</strain>
    </source>
</reference>
<dbReference type="Pfam" id="PF06812">
    <property type="entry name" value="ImpA_N"/>
    <property type="match status" value="1"/>
</dbReference>
<dbReference type="InterPro" id="IPR010657">
    <property type="entry name" value="ImpA_N"/>
</dbReference>
<dbReference type="AlphaFoldDB" id="A0A5C4NP97"/>
<gene>
    <name evidence="2" type="primary">tssA</name>
    <name evidence="2" type="ORF">FHI69_15880</name>
</gene>
<protein>
    <submittedName>
        <fullName evidence="2">Type VI secretion system protein TssA</fullName>
    </submittedName>
</protein>